<dbReference type="GeneID" id="85443763"/>
<dbReference type="AlphaFoldDB" id="A0AAD8UX01"/>
<name>A0AAD8UX01_9PEZI</name>
<feature type="chain" id="PRO_5042162559" description="Celp0028 effector like protein" evidence="1">
    <location>
        <begin position="22"/>
        <end position="245"/>
    </location>
</feature>
<comment type="caution">
    <text evidence="2">The sequence shown here is derived from an EMBL/GenBank/DDBJ whole genome shotgun (WGS) entry which is preliminary data.</text>
</comment>
<feature type="signal peptide" evidence="1">
    <location>
        <begin position="1"/>
        <end position="21"/>
    </location>
</feature>
<organism evidence="2 3">
    <name type="scientific">Colletotrichum navitas</name>
    <dbReference type="NCBI Taxonomy" id="681940"/>
    <lineage>
        <taxon>Eukaryota</taxon>
        <taxon>Fungi</taxon>
        <taxon>Dikarya</taxon>
        <taxon>Ascomycota</taxon>
        <taxon>Pezizomycotina</taxon>
        <taxon>Sordariomycetes</taxon>
        <taxon>Hypocreomycetidae</taxon>
        <taxon>Glomerellales</taxon>
        <taxon>Glomerellaceae</taxon>
        <taxon>Colletotrichum</taxon>
        <taxon>Colletotrichum graminicola species complex</taxon>
    </lineage>
</organism>
<reference evidence="2" key="1">
    <citation type="submission" date="2021-06" db="EMBL/GenBank/DDBJ databases">
        <title>Comparative genomics, transcriptomics and evolutionary studies reveal genomic signatures of adaptation to plant cell wall in hemibiotrophic fungi.</title>
        <authorList>
            <consortium name="DOE Joint Genome Institute"/>
            <person name="Baroncelli R."/>
            <person name="Diaz J.F."/>
            <person name="Benocci T."/>
            <person name="Peng M."/>
            <person name="Battaglia E."/>
            <person name="Haridas S."/>
            <person name="Andreopoulos W."/>
            <person name="Labutti K."/>
            <person name="Pangilinan J."/>
            <person name="Floch G.L."/>
            <person name="Makela M.R."/>
            <person name="Henrissat B."/>
            <person name="Grigoriev I.V."/>
            <person name="Crouch J.A."/>
            <person name="De Vries R.P."/>
            <person name="Sukno S.A."/>
            <person name="Thon M.R."/>
        </authorList>
    </citation>
    <scope>NUCLEOTIDE SEQUENCE</scope>
    <source>
        <strain evidence="2">CBS 125086</strain>
    </source>
</reference>
<evidence type="ECO:0000313" key="2">
    <source>
        <dbReference type="EMBL" id="KAK1563965.1"/>
    </source>
</evidence>
<dbReference type="EMBL" id="JAHLJV010000232">
    <property type="protein sequence ID" value="KAK1563965.1"/>
    <property type="molecule type" value="Genomic_DNA"/>
</dbReference>
<dbReference type="Proteomes" id="UP001230504">
    <property type="component" value="Unassembled WGS sequence"/>
</dbReference>
<keyword evidence="3" id="KW-1185">Reference proteome</keyword>
<keyword evidence="1" id="KW-0732">Signal</keyword>
<sequence>MLPSSLVSLLSLALAASAGSGHPHMLDADDVVVLGRDGSSGVMKASTYEALKHAGAITPGPSPAAAPAPSVLRGATSTYNKARRSCKQSSEVQILSNTSFIDWDVAISPVVSAVGSNNTQISIGDGYSISNQLKIRTKAKHRTISIIKETLQLAYDAKWQTSQENTYRYKISGDMYGVIVSQPLVHRLEGALLSGCTDSPDVEPFEINLYTDQSFGQLHWVTGIIRLCVNETYPIPFCNGEGLHQ</sequence>
<dbReference type="RefSeq" id="XP_060406854.1">
    <property type="nucleotide sequence ID" value="XM_060559523.1"/>
</dbReference>
<evidence type="ECO:0000256" key="1">
    <source>
        <dbReference type="SAM" id="SignalP"/>
    </source>
</evidence>
<accession>A0AAD8UX01</accession>
<evidence type="ECO:0008006" key="4">
    <source>
        <dbReference type="Google" id="ProtNLM"/>
    </source>
</evidence>
<proteinExistence type="predicted"/>
<evidence type="ECO:0000313" key="3">
    <source>
        <dbReference type="Proteomes" id="UP001230504"/>
    </source>
</evidence>
<gene>
    <name evidence="2" type="ORF">LY79DRAFT_573875</name>
</gene>
<protein>
    <recommendedName>
        <fullName evidence="4">Celp0028 effector like protein</fullName>
    </recommendedName>
</protein>